<sequence>MFGTLSEEAEVKIPASKAWALYGTLEIGKLFVGKILEAVDLGRAFLITKKSLRRSIMQTWSKKPKWWKGGFLDLGFNLYRIRIEIKENPKDDSGTSCLLKLTIEYDVKEEFAANASLVTTEPLIAIMGVANEYLLKF</sequence>
<name>A0AAD8P0W8_TARER</name>
<proteinExistence type="predicted"/>
<reference evidence="1" key="1">
    <citation type="journal article" date="2023" name="bioRxiv">
        <title>Improved chromosome-level genome assembly for marigold (Tagetes erecta).</title>
        <authorList>
            <person name="Jiang F."/>
            <person name="Yuan L."/>
            <person name="Wang S."/>
            <person name="Wang H."/>
            <person name="Xu D."/>
            <person name="Wang A."/>
            <person name="Fan W."/>
        </authorList>
    </citation>
    <scope>NUCLEOTIDE SEQUENCE</scope>
    <source>
        <strain evidence="1">WSJ</strain>
        <tissue evidence="1">Leaf</tissue>
    </source>
</reference>
<dbReference type="AlphaFoldDB" id="A0AAD8P0W8"/>
<evidence type="ECO:0000313" key="1">
    <source>
        <dbReference type="EMBL" id="KAK1435060.1"/>
    </source>
</evidence>
<accession>A0AAD8P0W8</accession>
<dbReference type="Proteomes" id="UP001229421">
    <property type="component" value="Unassembled WGS sequence"/>
</dbReference>
<evidence type="ECO:0000313" key="2">
    <source>
        <dbReference type="Proteomes" id="UP001229421"/>
    </source>
</evidence>
<comment type="caution">
    <text evidence="1">The sequence shown here is derived from an EMBL/GenBank/DDBJ whole genome shotgun (WGS) entry which is preliminary data.</text>
</comment>
<keyword evidence="2" id="KW-1185">Reference proteome</keyword>
<dbReference type="EMBL" id="JAUHHV010000001">
    <property type="protein sequence ID" value="KAK1435060.1"/>
    <property type="molecule type" value="Genomic_DNA"/>
</dbReference>
<dbReference type="Gene3D" id="3.30.530.20">
    <property type="match status" value="1"/>
</dbReference>
<protein>
    <recommendedName>
        <fullName evidence="3">Bet v I/Major latex protein domain-containing protein</fullName>
    </recommendedName>
</protein>
<gene>
    <name evidence="1" type="ORF">QVD17_00819</name>
</gene>
<dbReference type="InterPro" id="IPR023393">
    <property type="entry name" value="START-like_dom_sf"/>
</dbReference>
<organism evidence="1 2">
    <name type="scientific">Tagetes erecta</name>
    <name type="common">African marigold</name>
    <dbReference type="NCBI Taxonomy" id="13708"/>
    <lineage>
        <taxon>Eukaryota</taxon>
        <taxon>Viridiplantae</taxon>
        <taxon>Streptophyta</taxon>
        <taxon>Embryophyta</taxon>
        <taxon>Tracheophyta</taxon>
        <taxon>Spermatophyta</taxon>
        <taxon>Magnoliopsida</taxon>
        <taxon>eudicotyledons</taxon>
        <taxon>Gunneridae</taxon>
        <taxon>Pentapetalae</taxon>
        <taxon>asterids</taxon>
        <taxon>campanulids</taxon>
        <taxon>Asterales</taxon>
        <taxon>Asteraceae</taxon>
        <taxon>Asteroideae</taxon>
        <taxon>Heliantheae alliance</taxon>
        <taxon>Tageteae</taxon>
        <taxon>Tagetes</taxon>
    </lineage>
</organism>
<evidence type="ECO:0008006" key="3">
    <source>
        <dbReference type="Google" id="ProtNLM"/>
    </source>
</evidence>